<dbReference type="SUPFAM" id="SSF51735">
    <property type="entry name" value="NAD(P)-binding Rossmann-fold domains"/>
    <property type="match status" value="1"/>
</dbReference>
<dbReference type="PANTHER" id="PTHR43544">
    <property type="entry name" value="SHORT-CHAIN DEHYDROGENASE/REDUCTASE"/>
    <property type="match status" value="1"/>
</dbReference>
<dbReference type="GO" id="GO:0019748">
    <property type="term" value="P:secondary metabolic process"/>
    <property type="evidence" value="ECO:0007669"/>
    <property type="project" value="TreeGrafter"/>
</dbReference>
<protein>
    <submittedName>
        <fullName evidence="3">Putative keto acyl reductase</fullName>
    </submittedName>
</protein>
<evidence type="ECO:0000256" key="2">
    <source>
        <dbReference type="SAM" id="SignalP"/>
    </source>
</evidence>
<dbReference type="OrthoDB" id="3192213at2759"/>
<sequence>MFTVLITGANAGIGLAVAAQLVARDDTHVIVAARSSEKAQGAVKELSAKAASSSKLTPVVLDLDDEASGAALRKELEQQGIKLNVLVNNAAIAFDDDEVDKRGLRAVMRDTFETNVFGTAHLTETLEPLLERGSVRPAIVNVSSELGSFALTPTFPPELHTMWLSYKMSKTALNVLTTHYTALYKDVRVVAATPGYCATKLNNFSGTNTPESGAEIIVRAIVDTDGKTGIFTGGPGEYPW</sequence>
<feature type="signal peptide" evidence="2">
    <location>
        <begin position="1"/>
        <end position="18"/>
    </location>
</feature>
<proteinExistence type="inferred from homology"/>
<dbReference type="Pfam" id="PF00106">
    <property type="entry name" value="adh_short"/>
    <property type="match status" value="1"/>
</dbReference>
<evidence type="ECO:0000313" key="3">
    <source>
        <dbReference type="EMBL" id="PWO00780.1"/>
    </source>
</evidence>
<gene>
    <name evidence="3" type="ORF">FA09DRAFT_113973</name>
</gene>
<organism evidence="3 4">
    <name type="scientific">Tilletiopsis washingtonensis</name>
    <dbReference type="NCBI Taxonomy" id="58919"/>
    <lineage>
        <taxon>Eukaryota</taxon>
        <taxon>Fungi</taxon>
        <taxon>Dikarya</taxon>
        <taxon>Basidiomycota</taxon>
        <taxon>Ustilaginomycotina</taxon>
        <taxon>Exobasidiomycetes</taxon>
        <taxon>Entylomatales</taxon>
        <taxon>Entylomatales incertae sedis</taxon>
        <taxon>Tilletiopsis</taxon>
    </lineage>
</organism>
<evidence type="ECO:0000313" key="4">
    <source>
        <dbReference type="Proteomes" id="UP000245946"/>
    </source>
</evidence>
<dbReference type="InterPro" id="IPR051468">
    <property type="entry name" value="Fungal_SecMetab_SDRs"/>
</dbReference>
<dbReference type="RefSeq" id="XP_025601058.1">
    <property type="nucleotide sequence ID" value="XM_025739005.1"/>
</dbReference>
<dbReference type="AlphaFoldDB" id="A0A316ZH20"/>
<keyword evidence="4" id="KW-1185">Reference proteome</keyword>
<dbReference type="GO" id="GO:0016491">
    <property type="term" value="F:oxidoreductase activity"/>
    <property type="evidence" value="ECO:0007669"/>
    <property type="project" value="TreeGrafter"/>
</dbReference>
<dbReference type="PANTHER" id="PTHR43544:SF32">
    <property type="entry name" value="CHAIN DEHYDROGENASE, PUTATIVE (AFU_ORTHOLOGUE AFUA_5G01530)-RELATED"/>
    <property type="match status" value="1"/>
</dbReference>
<dbReference type="STRING" id="58919.A0A316ZH20"/>
<dbReference type="Gene3D" id="3.40.50.720">
    <property type="entry name" value="NAD(P)-binding Rossmann-like Domain"/>
    <property type="match status" value="1"/>
</dbReference>
<dbReference type="EMBL" id="KZ819284">
    <property type="protein sequence ID" value="PWO00780.1"/>
    <property type="molecule type" value="Genomic_DNA"/>
</dbReference>
<dbReference type="Proteomes" id="UP000245946">
    <property type="component" value="Unassembled WGS sequence"/>
</dbReference>
<reference evidence="3 4" key="1">
    <citation type="journal article" date="2018" name="Mol. Biol. Evol.">
        <title>Broad Genomic Sampling Reveals a Smut Pathogenic Ancestry of the Fungal Clade Ustilaginomycotina.</title>
        <authorList>
            <person name="Kijpornyongpan T."/>
            <person name="Mondo S.J."/>
            <person name="Barry K."/>
            <person name="Sandor L."/>
            <person name="Lee J."/>
            <person name="Lipzen A."/>
            <person name="Pangilinan J."/>
            <person name="LaButti K."/>
            <person name="Hainaut M."/>
            <person name="Henrissat B."/>
            <person name="Grigoriev I.V."/>
            <person name="Spatafora J.W."/>
            <person name="Aime M.C."/>
        </authorList>
    </citation>
    <scope>NUCLEOTIDE SEQUENCE [LARGE SCALE GENOMIC DNA]</scope>
    <source>
        <strain evidence="3 4">MCA 4186</strain>
    </source>
</reference>
<keyword evidence="2" id="KW-0732">Signal</keyword>
<comment type="similarity">
    <text evidence="1">Belongs to the short-chain dehydrogenases/reductases (SDR) family.</text>
</comment>
<dbReference type="InterPro" id="IPR002347">
    <property type="entry name" value="SDR_fam"/>
</dbReference>
<dbReference type="PRINTS" id="PR00081">
    <property type="entry name" value="GDHRDH"/>
</dbReference>
<accession>A0A316ZH20</accession>
<evidence type="ECO:0000256" key="1">
    <source>
        <dbReference type="ARBA" id="ARBA00006484"/>
    </source>
</evidence>
<dbReference type="GeneID" id="37266551"/>
<name>A0A316ZH20_9BASI</name>
<feature type="chain" id="PRO_5016294171" evidence="2">
    <location>
        <begin position="19"/>
        <end position="240"/>
    </location>
</feature>
<dbReference type="InterPro" id="IPR036291">
    <property type="entry name" value="NAD(P)-bd_dom_sf"/>
</dbReference>
<dbReference type="GO" id="GO:0005737">
    <property type="term" value="C:cytoplasm"/>
    <property type="evidence" value="ECO:0007669"/>
    <property type="project" value="TreeGrafter"/>
</dbReference>